<proteinExistence type="predicted"/>
<feature type="domain" description="EF-hand" evidence="2">
    <location>
        <begin position="466"/>
        <end position="488"/>
    </location>
</feature>
<dbReference type="AlphaFoldDB" id="B8GGG4"/>
<dbReference type="CDD" id="cd00146">
    <property type="entry name" value="PKD"/>
    <property type="match status" value="2"/>
</dbReference>
<dbReference type="eggNOG" id="arCOG06836">
    <property type="taxonomic scope" value="Archaea"/>
</dbReference>
<accession>B8GGG4</accession>
<dbReference type="InterPro" id="IPR013783">
    <property type="entry name" value="Ig-like_fold"/>
</dbReference>
<dbReference type="KEGG" id="mpl:Mpal_0859"/>
<dbReference type="RefSeq" id="WP_012617538.1">
    <property type="nucleotide sequence ID" value="NC_011832.1"/>
</dbReference>
<dbReference type="GO" id="GO:0005509">
    <property type="term" value="F:calcium ion binding"/>
    <property type="evidence" value="ECO:0007669"/>
    <property type="project" value="InterPro"/>
</dbReference>
<name>B8GGG4_METPE</name>
<dbReference type="PROSITE" id="PS50093">
    <property type="entry name" value="PKD"/>
    <property type="match status" value="2"/>
</dbReference>
<keyword evidence="4" id="KW-1185">Reference proteome</keyword>
<dbReference type="HOGENOM" id="CLU_569403_0_0_2"/>
<organism evidence="3 4">
    <name type="scientific">Methanosphaerula palustris (strain ATCC BAA-1556 / DSM 19958 / E1-9c)</name>
    <dbReference type="NCBI Taxonomy" id="521011"/>
    <lineage>
        <taxon>Archaea</taxon>
        <taxon>Methanobacteriati</taxon>
        <taxon>Methanobacteriota</taxon>
        <taxon>Stenosarchaea group</taxon>
        <taxon>Methanomicrobia</taxon>
        <taxon>Methanomicrobiales</taxon>
        <taxon>Methanoregulaceae</taxon>
        <taxon>Methanosphaerula</taxon>
    </lineage>
</organism>
<dbReference type="InterPro" id="IPR015915">
    <property type="entry name" value="Kelch-typ_b-propeller"/>
</dbReference>
<dbReference type="GO" id="GO:0000272">
    <property type="term" value="P:polysaccharide catabolic process"/>
    <property type="evidence" value="ECO:0007669"/>
    <property type="project" value="InterPro"/>
</dbReference>
<dbReference type="InterPro" id="IPR002048">
    <property type="entry name" value="EF_hand_dom"/>
</dbReference>
<dbReference type="InterPro" id="IPR036439">
    <property type="entry name" value="Dockerin_dom_sf"/>
</dbReference>
<dbReference type="EMBL" id="CP001338">
    <property type="protein sequence ID" value="ACL16219.1"/>
    <property type="molecule type" value="Genomic_DNA"/>
</dbReference>
<dbReference type="Proteomes" id="UP000002457">
    <property type="component" value="Chromosome"/>
</dbReference>
<dbReference type="Gene3D" id="2.120.10.80">
    <property type="entry name" value="Kelch-type beta propeller"/>
    <property type="match status" value="2"/>
</dbReference>
<dbReference type="InterPro" id="IPR035986">
    <property type="entry name" value="PKD_dom_sf"/>
</dbReference>
<dbReference type="Gene3D" id="1.10.1330.10">
    <property type="entry name" value="Dockerin domain"/>
    <property type="match status" value="1"/>
</dbReference>
<dbReference type="InterPro" id="IPR000601">
    <property type="entry name" value="PKD_dom"/>
</dbReference>
<gene>
    <name evidence="3" type="ordered locus">Mpal_0859</name>
</gene>
<dbReference type="STRING" id="521011.Mpal_0859"/>
<dbReference type="CDD" id="cd14254">
    <property type="entry name" value="Dockerin_II"/>
    <property type="match status" value="1"/>
</dbReference>
<evidence type="ECO:0000313" key="4">
    <source>
        <dbReference type="Proteomes" id="UP000002457"/>
    </source>
</evidence>
<dbReference type="PANTHER" id="PTHR23244">
    <property type="entry name" value="KELCH REPEAT DOMAIN"/>
    <property type="match status" value="1"/>
</dbReference>
<feature type="domain" description="PKD" evidence="1">
    <location>
        <begin position="33"/>
        <end position="69"/>
    </location>
</feature>
<feature type="domain" description="PKD" evidence="1">
    <location>
        <begin position="368"/>
        <end position="413"/>
    </location>
</feature>
<dbReference type="PROSITE" id="PS00018">
    <property type="entry name" value="EF_HAND_1"/>
    <property type="match status" value="2"/>
</dbReference>
<dbReference type="InterPro" id="IPR018247">
    <property type="entry name" value="EF_Hand_1_Ca_BS"/>
</dbReference>
<dbReference type="Gene3D" id="2.60.40.10">
    <property type="entry name" value="Immunoglobulins"/>
    <property type="match status" value="1"/>
</dbReference>
<reference evidence="3 4" key="1">
    <citation type="journal article" date="2015" name="Genome Announc.">
        <title>Complete Genome Sequence of Methanosphaerula palustris E1-9CT, a Hydrogenotrophic Methanogen Isolated from a Minerotrophic Fen Peatland.</title>
        <authorList>
            <person name="Cadillo-Quiroz H."/>
            <person name="Browne P."/>
            <person name="Kyrpides N."/>
            <person name="Woyke T."/>
            <person name="Goodwin L."/>
            <person name="Detter C."/>
            <person name="Yavitt J.B."/>
            <person name="Zinder S.H."/>
        </authorList>
    </citation>
    <scope>NUCLEOTIDE SEQUENCE [LARGE SCALE GENOMIC DNA]</scope>
    <source>
        <strain evidence="4">ATCC BAA-1556 / DSM 19958 / E1-9c</strain>
    </source>
</reference>
<sequence length="488" mass="52791" precursor="true">MIYHPKNMPLMTACLLITVLLLLVGTVSAAGAPTAAFSSTPINGTVPLTVNFTDTSTGSPTGWSWFFGDETYTQPWTQQNAHSGWSERFSHSSVVMPDGSIVLMGGYSNESRAILNDTWRSIDNGATWTLMNASSGWPARAGLSSVAMPDGSIVLMGGGNESTYMNDTWRSTDDGATWTLMNANSGWSGRFYHSSVAMPDGSIVLAGGRDESGNLTNDTWRSTDDGKTWTLMNPNSGWSERDCQTAVAMPDGSIVLMGGWDDTTPLNDVWRSTDNGRTWTLVNASSGWSARYSHSSVVMPDGSIVLMGGLNDTALLNDLWRSTDKGETWAQVQNAGWSGRFHHTSVAMPDGSIVLMGGLDDSTIRNDTWRLQPAGSSQQSPSHTYTTVGIYSATLQAFNAAGFSSTQKVSAIVSPMQPVPPSVTAPRDLNNDGLYEDIDGNGVLNFNDVVLFFNQMDWIADNEPVRAFDFNRNGRIDFDDVVIVFNAL</sequence>
<dbReference type="SUPFAM" id="SSF49299">
    <property type="entry name" value="PKD domain"/>
    <property type="match status" value="2"/>
</dbReference>
<dbReference type="eggNOG" id="arCOG02516">
    <property type="taxonomic scope" value="Archaea"/>
</dbReference>
<dbReference type="SUPFAM" id="SSF63446">
    <property type="entry name" value="Type I dockerin domain"/>
    <property type="match status" value="1"/>
</dbReference>
<evidence type="ECO:0000313" key="3">
    <source>
        <dbReference type="EMBL" id="ACL16219.1"/>
    </source>
</evidence>
<dbReference type="SUPFAM" id="SSF117281">
    <property type="entry name" value="Kelch motif"/>
    <property type="match status" value="2"/>
</dbReference>
<evidence type="ECO:0000259" key="2">
    <source>
        <dbReference type="PROSITE" id="PS50222"/>
    </source>
</evidence>
<protein>
    <submittedName>
        <fullName evidence="3">PKD domain containing protein</fullName>
    </submittedName>
</protein>
<evidence type="ECO:0000259" key="1">
    <source>
        <dbReference type="PROSITE" id="PS50093"/>
    </source>
</evidence>
<dbReference type="OrthoDB" id="107851at2157"/>
<dbReference type="Pfam" id="PF24681">
    <property type="entry name" value="Kelch_KLHDC2_KLHL20_DRC7"/>
    <property type="match status" value="1"/>
</dbReference>
<dbReference type="CDD" id="cd15482">
    <property type="entry name" value="Sialidase_non-viral"/>
    <property type="match status" value="1"/>
</dbReference>
<dbReference type="GeneID" id="7272349"/>
<dbReference type="PROSITE" id="PS50222">
    <property type="entry name" value="EF_HAND_2"/>
    <property type="match status" value="1"/>
</dbReference>